<dbReference type="EMBL" id="JBJQND010000007">
    <property type="protein sequence ID" value="KAL3870649.1"/>
    <property type="molecule type" value="Genomic_DNA"/>
</dbReference>
<dbReference type="AlphaFoldDB" id="A0ABD3W9R4"/>
<keyword evidence="2" id="KW-1185">Reference proteome</keyword>
<name>A0ABD3W9R4_SINWO</name>
<dbReference type="Proteomes" id="UP001634394">
    <property type="component" value="Unassembled WGS sequence"/>
</dbReference>
<evidence type="ECO:0000313" key="1">
    <source>
        <dbReference type="EMBL" id="KAL3870649.1"/>
    </source>
</evidence>
<gene>
    <name evidence="1" type="ORF">ACJMK2_038696</name>
</gene>
<evidence type="ECO:0000313" key="2">
    <source>
        <dbReference type="Proteomes" id="UP001634394"/>
    </source>
</evidence>
<proteinExistence type="predicted"/>
<accession>A0ABD3W9R4</accession>
<organism evidence="1 2">
    <name type="scientific">Sinanodonta woodiana</name>
    <name type="common">Chinese pond mussel</name>
    <name type="synonym">Anodonta woodiana</name>
    <dbReference type="NCBI Taxonomy" id="1069815"/>
    <lineage>
        <taxon>Eukaryota</taxon>
        <taxon>Metazoa</taxon>
        <taxon>Spiralia</taxon>
        <taxon>Lophotrochozoa</taxon>
        <taxon>Mollusca</taxon>
        <taxon>Bivalvia</taxon>
        <taxon>Autobranchia</taxon>
        <taxon>Heteroconchia</taxon>
        <taxon>Palaeoheterodonta</taxon>
        <taxon>Unionida</taxon>
        <taxon>Unionoidea</taxon>
        <taxon>Unionidae</taxon>
        <taxon>Unioninae</taxon>
        <taxon>Sinanodonta</taxon>
    </lineage>
</organism>
<protein>
    <submittedName>
        <fullName evidence="1">Uncharacterized protein</fullName>
    </submittedName>
</protein>
<sequence>MDSILTPSLQVIFNGGCRSTAVCRAGAGHTGKRAIASYVICSSCCNATNSGTLTECNANLCGLKTLNSKRLITSLAISYRLIMLLSEKRTLVCRTTTRNIAGVISYESGCNQLLQCQILTISDIESEGVTTGVDIAHLITGEIVGRKRQINICDICCGDGLCNDDGCEVIRTRILTFAKAGRFNYTTLRLIR</sequence>
<comment type="caution">
    <text evidence="1">The sequence shown here is derived from an EMBL/GenBank/DDBJ whole genome shotgun (WGS) entry which is preliminary data.</text>
</comment>
<reference evidence="1 2" key="1">
    <citation type="submission" date="2024-11" db="EMBL/GenBank/DDBJ databases">
        <title>Chromosome-level genome assembly of the freshwater bivalve Anodonta woodiana.</title>
        <authorList>
            <person name="Chen X."/>
        </authorList>
    </citation>
    <scope>NUCLEOTIDE SEQUENCE [LARGE SCALE GENOMIC DNA]</scope>
    <source>
        <strain evidence="1">MN2024</strain>
        <tissue evidence="1">Gills</tissue>
    </source>
</reference>